<name>A0A9Q3JQC1_9BASI</name>
<protein>
    <recommendedName>
        <fullName evidence="3">Tc1-like transposase DDE domain-containing protein</fullName>
    </recommendedName>
</protein>
<dbReference type="OrthoDB" id="3242359at2759"/>
<gene>
    <name evidence="1" type="ORF">O181_106188</name>
</gene>
<evidence type="ECO:0000313" key="2">
    <source>
        <dbReference type="Proteomes" id="UP000765509"/>
    </source>
</evidence>
<dbReference type="Proteomes" id="UP000765509">
    <property type="component" value="Unassembled WGS sequence"/>
</dbReference>
<comment type="caution">
    <text evidence="1">The sequence shown here is derived from an EMBL/GenBank/DDBJ whole genome shotgun (WGS) entry which is preliminary data.</text>
</comment>
<accession>A0A9Q3JQC1</accession>
<organism evidence="1 2">
    <name type="scientific">Austropuccinia psidii MF-1</name>
    <dbReference type="NCBI Taxonomy" id="1389203"/>
    <lineage>
        <taxon>Eukaryota</taxon>
        <taxon>Fungi</taxon>
        <taxon>Dikarya</taxon>
        <taxon>Basidiomycota</taxon>
        <taxon>Pucciniomycotina</taxon>
        <taxon>Pucciniomycetes</taxon>
        <taxon>Pucciniales</taxon>
        <taxon>Sphaerophragmiaceae</taxon>
        <taxon>Austropuccinia</taxon>
    </lineage>
</organism>
<keyword evidence="2" id="KW-1185">Reference proteome</keyword>
<dbReference type="GO" id="GO:0003676">
    <property type="term" value="F:nucleic acid binding"/>
    <property type="evidence" value="ECO:0007669"/>
    <property type="project" value="InterPro"/>
</dbReference>
<dbReference type="AlphaFoldDB" id="A0A9Q3JQC1"/>
<dbReference type="Gene3D" id="3.30.420.10">
    <property type="entry name" value="Ribonuclease H-like superfamily/Ribonuclease H"/>
    <property type="match status" value="1"/>
</dbReference>
<evidence type="ECO:0000313" key="1">
    <source>
        <dbReference type="EMBL" id="MBW0566473.1"/>
    </source>
</evidence>
<evidence type="ECO:0008006" key="3">
    <source>
        <dbReference type="Google" id="ProtNLM"/>
    </source>
</evidence>
<reference evidence="1" key="1">
    <citation type="submission" date="2021-03" db="EMBL/GenBank/DDBJ databases">
        <title>Draft genome sequence of rust myrtle Austropuccinia psidii MF-1, a brazilian biotype.</title>
        <authorList>
            <person name="Quecine M.C."/>
            <person name="Pachon D.M.R."/>
            <person name="Bonatelli M.L."/>
            <person name="Correr F.H."/>
            <person name="Franceschini L.M."/>
            <person name="Leite T.F."/>
            <person name="Margarido G.R.A."/>
            <person name="Almeida C.A."/>
            <person name="Ferrarezi J.A."/>
            <person name="Labate C.A."/>
        </authorList>
    </citation>
    <scope>NUCLEOTIDE SEQUENCE</scope>
    <source>
        <strain evidence="1">MF-1</strain>
    </source>
</reference>
<proteinExistence type="predicted"/>
<dbReference type="EMBL" id="AVOT02079153">
    <property type="protein sequence ID" value="MBW0566473.1"/>
    <property type="molecule type" value="Genomic_DNA"/>
</dbReference>
<sequence length="158" mass="17824">MMVWGAICGPIQSEIIILPPGQSKVIELITNFYETGLLPFIDKLVEVYVVEDQEGLTLMEGGTPIHIAMVSQQWHDANQIGKLNWPPNSPDLNQIKNLLFRIKHIVTCLFNPKTMDRLTAAVHAACEDIPFDHLEALLKFLPSWLKMVVDQNGAPTHW</sequence>
<dbReference type="InterPro" id="IPR036397">
    <property type="entry name" value="RNaseH_sf"/>
</dbReference>